<proteinExistence type="predicted"/>
<dbReference type="AlphaFoldDB" id="A0AAW2QI20"/>
<name>A0AAW2QI20_SESRA</name>
<protein>
    <recommendedName>
        <fullName evidence="1">Transposase-associated domain-containing protein</fullName>
    </recommendedName>
</protein>
<accession>A0AAW2QI20</accession>
<dbReference type="EMBL" id="JACGWJ010000015">
    <property type="protein sequence ID" value="KAL0367453.1"/>
    <property type="molecule type" value="Genomic_DNA"/>
</dbReference>
<feature type="domain" description="Transposase-associated" evidence="1">
    <location>
        <begin position="10"/>
        <end position="77"/>
    </location>
</feature>
<sequence>MYERNLPNRAGLTPDFQDGVTAFIGRAKSQHAYMEGEKIRCPCRKCKNEVFKTLDEVNFDLYKKDFIPEYYNWTSHGKEMVLEYFDAVRVPHLQDEQTPPALAEEGTNTHWGDAAEMNWDDIDLEYCKFYGEAKYKSIREQNPNSTKTPYAVLSFSPQIIPIIGTRKLSVRTELKWIKEFSPAVEVPLSLPNEYGIEHK</sequence>
<reference evidence="2" key="1">
    <citation type="submission" date="2020-06" db="EMBL/GenBank/DDBJ databases">
        <authorList>
            <person name="Li T."/>
            <person name="Hu X."/>
            <person name="Zhang T."/>
            <person name="Song X."/>
            <person name="Zhang H."/>
            <person name="Dai N."/>
            <person name="Sheng W."/>
            <person name="Hou X."/>
            <person name="Wei L."/>
        </authorList>
    </citation>
    <scope>NUCLEOTIDE SEQUENCE</scope>
    <source>
        <strain evidence="2">G02</strain>
        <tissue evidence="2">Leaf</tissue>
    </source>
</reference>
<reference evidence="2" key="2">
    <citation type="journal article" date="2024" name="Plant">
        <title>Genomic evolution and insights into agronomic trait innovations of Sesamum species.</title>
        <authorList>
            <person name="Miao H."/>
            <person name="Wang L."/>
            <person name="Qu L."/>
            <person name="Liu H."/>
            <person name="Sun Y."/>
            <person name="Le M."/>
            <person name="Wang Q."/>
            <person name="Wei S."/>
            <person name="Zheng Y."/>
            <person name="Lin W."/>
            <person name="Duan Y."/>
            <person name="Cao H."/>
            <person name="Xiong S."/>
            <person name="Wang X."/>
            <person name="Wei L."/>
            <person name="Li C."/>
            <person name="Ma Q."/>
            <person name="Ju M."/>
            <person name="Zhao R."/>
            <person name="Li G."/>
            <person name="Mu C."/>
            <person name="Tian Q."/>
            <person name="Mei H."/>
            <person name="Zhang T."/>
            <person name="Gao T."/>
            <person name="Zhang H."/>
        </authorList>
    </citation>
    <scope>NUCLEOTIDE SEQUENCE</scope>
    <source>
        <strain evidence="2">G02</strain>
    </source>
</reference>
<comment type="caution">
    <text evidence="2">The sequence shown here is derived from an EMBL/GenBank/DDBJ whole genome shotgun (WGS) entry which is preliminary data.</text>
</comment>
<evidence type="ECO:0000313" key="2">
    <source>
        <dbReference type="EMBL" id="KAL0367453.1"/>
    </source>
</evidence>
<dbReference type="Pfam" id="PF13963">
    <property type="entry name" value="Transpos_assoc"/>
    <property type="match status" value="1"/>
</dbReference>
<evidence type="ECO:0000259" key="1">
    <source>
        <dbReference type="Pfam" id="PF13963"/>
    </source>
</evidence>
<organism evidence="2">
    <name type="scientific">Sesamum radiatum</name>
    <name type="common">Black benniseed</name>
    <dbReference type="NCBI Taxonomy" id="300843"/>
    <lineage>
        <taxon>Eukaryota</taxon>
        <taxon>Viridiplantae</taxon>
        <taxon>Streptophyta</taxon>
        <taxon>Embryophyta</taxon>
        <taxon>Tracheophyta</taxon>
        <taxon>Spermatophyta</taxon>
        <taxon>Magnoliopsida</taxon>
        <taxon>eudicotyledons</taxon>
        <taxon>Gunneridae</taxon>
        <taxon>Pentapetalae</taxon>
        <taxon>asterids</taxon>
        <taxon>lamiids</taxon>
        <taxon>Lamiales</taxon>
        <taxon>Pedaliaceae</taxon>
        <taxon>Sesamum</taxon>
    </lineage>
</organism>
<dbReference type="InterPro" id="IPR029480">
    <property type="entry name" value="Transpos_assoc"/>
</dbReference>
<gene>
    <name evidence="2" type="ORF">Sradi_3635400</name>
</gene>